<evidence type="ECO:0000259" key="2">
    <source>
        <dbReference type="PROSITE" id="PS50041"/>
    </source>
</evidence>
<keyword evidence="4" id="KW-1185">Reference proteome</keyword>
<feature type="domain" description="C-type lectin" evidence="2">
    <location>
        <begin position="304"/>
        <end position="432"/>
    </location>
</feature>
<feature type="region of interest" description="Disordered" evidence="1">
    <location>
        <begin position="43"/>
        <end position="69"/>
    </location>
</feature>
<sequence length="437" mass="48460">MDSGARGILGDTGPTGRLRSRLVAVRKSLLLLLRGTCESDRGAKFLPGSRGRPGENSRPRGAEIRGGERRPEKFLDRAYTTGSLLEDMGNYAFFHGTPTDLSAVRNRGELDIFFPGSPDGGVLLMPRLYKNVDCSAKRTLFCGASETMTFEEASRYCADVPAVCNGGYLHDPGTRDFFTRNSNAYCMKSTGDVLQWDQGVTRHSGYLDAISRRSRELEDHLQGAYPTGSLFEDPWNFAFFDGTPSDYQQVAGGPMSSSNPGNGIILIPVLWKNVDCSVKRNFFCYQYYSGVICGCNIEEGWIFSWGFCFIRGPEPMTYEDAVQHCPTVPGGCEGAYGTFLSPNHYVRDAFINYMRLDSQDDDNGDHPGRYWMGLRRNPESGQWETPSGTPFNATTEWHWDGYPTEDGGDCASLFVSSWIPTFVGNLYGFVCKKASLA</sequence>
<gene>
    <name evidence="3" type="ORF">DSTB1V02_LOCUS9231</name>
</gene>
<proteinExistence type="predicted"/>
<dbReference type="InterPro" id="IPR001304">
    <property type="entry name" value="C-type_lectin-like"/>
</dbReference>
<accession>A0A7R9A8G4</accession>
<organism evidence="3">
    <name type="scientific">Darwinula stevensoni</name>
    <dbReference type="NCBI Taxonomy" id="69355"/>
    <lineage>
        <taxon>Eukaryota</taxon>
        <taxon>Metazoa</taxon>
        <taxon>Ecdysozoa</taxon>
        <taxon>Arthropoda</taxon>
        <taxon>Crustacea</taxon>
        <taxon>Oligostraca</taxon>
        <taxon>Ostracoda</taxon>
        <taxon>Podocopa</taxon>
        <taxon>Podocopida</taxon>
        <taxon>Darwinulocopina</taxon>
        <taxon>Darwinuloidea</taxon>
        <taxon>Darwinulidae</taxon>
        <taxon>Darwinula</taxon>
    </lineage>
</organism>
<dbReference type="OrthoDB" id="2142683at2759"/>
<dbReference type="PROSITE" id="PS50041">
    <property type="entry name" value="C_TYPE_LECTIN_2"/>
    <property type="match status" value="1"/>
</dbReference>
<dbReference type="Pfam" id="PF00059">
    <property type="entry name" value="Lectin_C"/>
    <property type="match status" value="1"/>
</dbReference>
<dbReference type="AlphaFoldDB" id="A0A7R9A8G4"/>
<dbReference type="InterPro" id="IPR016186">
    <property type="entry name" value="C-type_lectin-like/link_sf"/>
</dbReference>
<feature type="compositionally biased region" description="Basic and acidic residues" evidence="1">
    <location>
        <begin position="52"/>
        <end position="69"/>
    </location>
</feature>
<dbReference type="EMBL" id="LR901807">
    <property type="protein sequence ID" value="CAD7249434.1"/>
    <property type="molecule type" value="Genomic_DNA"/>
</dbReference>
<dbReference type="CDD" id="cd00037">
    <property type="entry name" value="CLECT"/>
    <property type="match status" value="1"/>
</dbReference>
<dbReference type="InterPro" id="IPR016187">
    <property type="entry name" value="CTDL_fold"/>
</dbReference>
<dbReference type="Proteomes" id="UP000677054">
    <property type="component" value="Unassembled WGS sequence"/>
</dbReference>
<evidence type="ECO:0000313" key="3">
    <source>
        <dbReference type="EMBL" id="CAD7249434.1"/>
    </source>
</evidence>
<evidence type="ECO:0000256" key="1">
    <source>
        <dbReference type="SAM" id="MobiDB-lite"/>
    </source>
</evidence>
<protein>
    <recommendedName>
        <fullName evidence="2">C-type lectin domain-containing protein</fullName>
    </recommendedName>
</protein>
<dbReference type="SUPFAM" id="SSF56436">
    <property type="entry name" value="C-type lectin-like"/>
    <property type="match status" value="1"/>
</dbReference>
<name>A0A7R9A8G4_9CRUS</name>
<reference evidence="3" key="1">
    <citation type="submission" date="2020-11" db="EMBL/GenBank/DDBJ databases">
        <authorList>
            <person name="Tran Van P."/>
        </authorList>
    </citation>
    <scope>NUCLEOTIDE SEQUENCE</scope>
</reference>
<dbReference type="EMBL" id="CAJPEV010002290">
    <property type="protein sequence ID" value="CAG0896415.1"/>
    <property type="molecule type" value="Genomic_DNA"/>
</dbReference>
<dbReference type="SMART" id="SM00034">
    <property type="entry name" value="CLECT"/>
    <property type="match status" value="1"/>
</dbReference>
<dbReference type="Gene3D" id="3.10.100.10">
    <property type="entry name" value="Mannose-Binding Protein A, subunit A"/>
    <property type="match status" value="1"/>
</dbReference>
<evidence type="ECO:0000313" key="4">
    <source>
        <dbReference type="Proteomes" id="UP000677054"/>
    </source>
</evidence>